<evidence type="ECO:0000256" key="1">
    <source>
        <dbReference type="SAM" id="Phobius"/>
    </source>
</evidence>
<keyword evidence="1" id="KW-0812">Transmembrane</keyword>
<proteinExistence type="predicted"/>
<dbReference type="STRING" id="1859457.BET10_00040"/>
<organism evidence="2 3">
    <name type="scientific">Pseudoalteromonas amylolytica</name>
    <dbReference type="NCBI Taxonomy" id="1859457"/>
    <lineage>
        <taxon>Bacteria</taxon>
        <taxon>Pseudomonadati</taxon>
        <taxon>Pseudomonadota</taxon>
        <taxon>Gammaproteobacteria</taxon>
        <taxon>Alteromonadales</taxon>
        <taxon>Pseudoalteromonadaceae</taxon>
        <taxon>Pseudoalteromonas</taxon>
    </lineage>
</organism>
<gene>
    <name evidence="2" type="ORF">BET10_00040</name>
</gene>
<accession>A0A1S1MJW9</accession>
<dbReference type="AlphaFoldDB" id="A0A1S1MJW9"/>
<feature type="transmembrane region" description="Helical" evidence="1">
    <location>
        <begin position="50"/>
        <end position="68"/>
    </location>
</feature>
<protein>
    <submittedName>
        <fullName evidence="2">Uncharacterized protein</fullName>
    </submittedName>
</protein>
<reference evidence="2 3" key="1">
    <citation type="submission" date="2016-09" db="EMBL/GenBank/DDBJ databases">
        <title>Pseudoalteromonas amylolytica sp. nov., isolated from the surface seawater.</title>
        <authorList>
            <person name="Wu Y.-H."/>
            <person name="Cheng H."/>
            <person name="Jin X.-B."/>
            <person name="Wang C.-S."/>
            <person name="Xu X.-W."/>
        </authorList>
    </citation>
    <scope>NUCLEOTIDE SEQUENCE [LARGE SCALE GENOMIC DNA]</scope>
    <source>
        <strain evidence="2 3">JW1</strain>
    </source>
</reference>
<name>A0A1S1MJW9_9GAMM</name>
<comment type="caution">
    <text evidence="2">The sequence shown here is derived from an EMBL/GenBank/DDBJ whole genome shotgun (WGS) entry which is preliminary data.</text>
</comment>
<evidence type="ECO:0000313" key="3">
    <source>
        <dbReference type="Proteomes" id="UP000179786"/>
    </source>
</evidence>
<dbReference type="RefSeq" id="WP_070987455.1">
    <property type="nucleotide sequence ID" value="NZ_MKJU01000033.1"/>
</dbReference>
<keyword evidence="3" id="KW-1185">Reference proteome</keyword>
<keyword evidence="1" id="KW-0472">Membrane</keyword>
<evidence type="ECO:0000313" key="2">
    <source>
        <dbReference type="EMBL" id="OHU87265.1"/>
    </source>
</evidence>
<sequence length="78" mass="8398">MQCIYLNGDGTLTATSQTLSQCEGYVLVSASDAQAFTAATQITSLDIAEAFTWGFGLIITIGFISYQVRVARKLIKTI</sequence>
<dbReference type="Proteomes" id="UP000179786">
    <property type="component" value="Unassembled WGS sequence"/>
</dbReference>
<dbReference type="EMBL" id="MKJU01000033">
    <property type="protein sequence ID" value="OHU87265.1"/>
    <property type="molecule type" value="Genomic_DNA"/>
</dbReference>
<keyword evidence="1" id="KW-1133">Transmembrane helix</keyword>
<dbReference type="OrthoDB" id="6315399at2"/>